<accession>A0A2H3SXD0</accession>
<dbReference type="OrthoDB" id="10372404at2759"/>
<keyword evidence="1" id="KW-0812">Transmembrane</keyword>
<proteinExistence type="predicted"/>
<sequence length="212" mass="23312">MVQLCLFKTWKPDLDSTKKAGSKNLTSGKEHTWCVALHRKLPNNVKELVPGHTLGFSGPNVNRMIVLYAVSSSKEVLWRFFPGISLEAQACDPQSHMLRSDSSTGLASRWLDSSREEGLLSIVAVCYTYQRRAPSTLLTQLGSNPLDKTVDDLPLVSLVLAVAVGWLCLPQVGFLFVQMPGCNLARYGDLESITRAELILILLTYGGMCDLA</sequence>
<organism evidence="2 3">
    <name type="scientific">Fusarium oxysporum</name>
    <name type="common">Fusarium vascular wilt</name>
    <dbReference type="NCBI Taxonomy" id="5507"/>
    <lineage>
        <taxon>Eukaryota</taxon>
        <taxon>Fungi</taxon>
        <taxon>Dikarya</taxon>
        <taxon>Ascomycota</taxon>
        <taxon>Pezizomycotina</taxon>
        <taxon>Sordariomycetes</taxon>
        <taxon>Hypocreomycetidae</taxon>
        <taxon>Hypocreales</taxon>
        <taxon>Nectriaceae</taxon>
        <taxon>Fusarium</taxon>
        <taxon>Fusarium oxysporum species complex</taxon>
    </lineage>
</organism>
<gene>
    <name evidence="2" type="ORF">FRV6_05319</name>
</gene>
<name>A0A2H3SXD0_FUSOX</name>
<dbReference type="EMBL" id="FMJY01000003">
    <property type="protein sequence ID" value="SCO81106.1"/>
    <property type="molecule type" value="Genomic_DNA"/>
</dbReference>
<keyword evidence="1" id="KW-0472">Membrane</keyword>
<reference evidence="3" key="1">
    <citation type="submission" date="2016-09" db="EMBL/GenBank/DDBJ databases">
        <authorList>
            <person name="Guldener U."/>
        </authorList>
    </citation>
    <scope>NUCLEOTIDE SEQUENCE [LARGE SCALE GENOMIC DNA]</scope>
    <source>
        <strain evidence="3">V64-1</strain>
    </source>
</reference>
<dbReference type="AlphaFoldDB" id="A0A2H3SXD0"/>
<evidence type="ECO:0000256" key="1">
    <source>
        <dbReference type="SAM" id="Phobius"/>
    </source>
</evidence>
<feature type="transmembrane region" description="Helical" evidence="1">
    <location>
        <begin position="153"/>
        <end position="177"/>
    </location>
</feature>
<evidence type="ECO:0000313" key="3">
    <source>
        <dbReference type="Proteomes" id="UP000219369"/>
    </source>
</evidence>
<protein>
    <submittedName>
        <fullName evidence="2">Uncharacterized protein</fullName>
    </submittedName>
</protein>
<evidence type="ECO:0000313" key="2">
    <source>
        <dbReference type="EMBL" id="SCO81106.1"/>
    </source>
</evidence>
<keyword evidence="1" id="KW-1133">Transmembrane helix</keyword>
<dbReference type="Proteomes" id="UP000219369">
    <property type="component" value="Unassembled WGS sequence"/>
</dbReference>